<dbReference type="SUPFAM" id="SSF49363">
    <property type="entry name" value="Purple acid phosphatase, N-terminal domain"/>
    <property type="match status" value="1"/>
</dbReference>
<dbReference type="AlphaFoldDB" id="A0A4R4K5V6"/>
<organism evidence="4 5">
    <name type="scientific">Arundinibacter roseus</name>
    <dbReference type="NCBI Taxonomy" id="2070510"/>
    <lineage>
        <taxon>Bacteria</taxon>
        <taxon>Pseudomonadati</taxon>
        <taxon>Bacteroidota</taxon>
        <taxon>Cytophagia</taxon>
        <taxon>Cytophagales</taxon>
        <taxon>Spirosomataceae</taxon>
        <taxon>Arundinibacter</taxon>
    </lineage>
</organism>
<proteinExistence type="predicted"/>
<dbReference type="SUPFAM" id="SSF56300">
    <property type="entry name" value="Metallo-dependent phosphatases"/>
    <property type="match status" value="1"/>
</dbReference>
<comment type="caution">
    <text evidence="4">The sequence shown here is derived from an EMBL/GenBank/DDBJ whole genome shotgun (WGS) entry which is preliminary data.</text>
</comment>
<keyword evidence="5" id="KW-1185">Reference proteome</keyword>
<dbReference type="InterPro" id="IPR015914">
    <property type="entry name" value="PAPs_N"/>
</dbReference>
<dbReference type="InterPro" id="IPR008963">
    <property type="entry name" value="Purple_acid_Pase-like_N"/>
</dbReference>
<dbReference type="InterPro" id="IPR029052">
    <property type="entry name" value="Metallo-depent_PP-like"/>
</dbReference>
<dbReference type="GO" id="GO:0046872">
    <property type="term" value="F:metal ion binding"/>
    <property type="evidence" value="ECO:0007669"/>
    <property type="project" value="InterPro"/>
</dbReference>
<dbReference type="Proteomes" id="UP000295706">
    <property type="component" value="Unassembled WGS sequence"/>
</dbReference>
<dbReference type="Pfam" id="PF00149">
    <property type="entry name" value="Metallophos"/>
    <property type="match status" value="1"/>
</dbReference>
<dbReference type="Gene3D" id="2.60.40.380">
    <property type="entry name" value="Purple acid phosphatase-like, N-terminal"/>
    <property type="match status" value="1"/>
</dbReference>
<feature type="domain" description="Purple acid phosphatase N-terminal" evidence="3">
    <location>
        <begin position="16"/>
        <end position="116"/>
    </location>
</feature>
<protein>
    <submittedName>
        <fullName evidence="4">Metallophosphoesterase family protein</fullName>
    </submittedName>
</protein>
<dbReference type="PANTHER" id="PTHR45867">
    <property type="entry name" value="PURPLE ACID PHOSPHATASE"/>
    <property type="match status" value="1"/>
</dbReference>
<accession>A0A4R4K5V6</accession>
<name>A0A4R4K5V6_9BACT</name>
<reference evidence="4 5" key="1">
    <citation type="submission" date="2019-02" db="EMBL/GenBank/DDBJ databases">
        <title>Arundinibacter roseus gen. nov., sp. nov., a new member of the family Cytophagaceae.</title>
        <authorList>
            <person name="Szuroczki S."/>
            <person name="Khayer B."/>
            <person name="Sproer C."/>
            <person name="Toumi M."/>
            <person name="Szabo A."/>
            <person name="Felfoldi T."/>
            <person name="Schumann P."/>
            <person name="Toth E."/>
        </authorList>
    </citation>
    <scope>NUCLEOTIDE SEQUENCE [LARGE SCALE GENOMIC DNA]</scope>
    <source>
        <strain evidence="4 5">DMA-k-7a</strain>
    </source>
</reference>
<feature type="domain" description="Calcineurin-like phosphoesterase" evidence="2">
    <location>
        <begin position="128"/>
        <end position="313"/>
    </location>
</feature>
<dbReference type="Gene3D" id="3.60.21.10">
    <property type="match status" value="1"/>
</dbReference>
<gene>
    <name evidence="4" type="ORF">EZE20_18665</name>
</gene>
<dbReference type="PANTHER" id="PTHR45867:SF3">
    <property type="entry name" value="ACID PHOSPHATASE TYPE 7"/>
    <property type="match status" value="1"/>
</dbReference>
<dbReference type="GO" id="GO:0003993">
    <property type="term" value="F:acid phosphatase activity"/>
    <property type="evidence" value="ECO:0007669"/>
    <property type="project" value="InterPro"/>
</dbReference>
<keyword evidence="1" id="KW-0732">Signal</keyword>
<evidence type="ECO:0000259" key="3">
    <source>
        <dbReference type="Pfam" id="PF16656"/>
    </source>
</evidence>
<evidence type="ECO:0000313" key="5">
    <source>
        <dbReference type="Proteomes" id="UP000295706"/>
    </source>
</evidence>
<evidence type="ECO:0000256" key="1">
    <source>
        <dbReference type="ARBA" id="ARBA00022729"/>
    </source>
</evidence>
<dbReference type="EMBL" id="SMJU01000013">
    <property type="protein sequence ID" value="TDB61881.1"/>
    <property type="molecule type" value="Genomic_DNA"/>
</dbReference>
<evidence type="ECO:0000259" key="2">
    <source>
        <dbReference type="Pfam" id="PF00149"/>
    </source>
</evidence>
<evidence type="ECO:0000313" key="4">
    <source>
        <dbReference type="EMBL" id="TDB61881.1"/>
    </source>
</evidence>
<dbReference type="OrthoDB" id="9809781at2"/>
<dbReference type="Pfam" id="PF16656">
    <property type="entry name" value="Pur_ac_phosph_N"/>
    <property type="match status" value="1"/>
</dbReference>
<sequence length="415" mass="47455">MDQKIDQRLLFPTAVPDRVILNLTEKPETSVAVNWRTETSITQGTVQWAEATAGPEFQKKIHSLTATTEFLSVQNGDVVIEANYHAARLDSLAPGQTYVYRVGSGDHWSEWFQFHTPKPKESLSFLYFGDAQNNLKSMWSRVVREAYRKMPEVDFMLHAGDLINRSNEDIEWGEWFYAGSFIHATVPTMMTPGNHEYAKGVILSPQWKKQFNLPANGPKGLEETCYQINYANLKVISLDAEQIDESKMFADAQAQWLDSILTHDPRPWTVLTLHYPFFSTNPKRDNAKLREQFKPIVDKHKIDLVLQGHDHAYGRGSVTNTLTTTKTREKISSTVYVVSVSGPKMYDVSDDPWMERRAQNTQLFQLLTLKGNEIVYEAFTANGELYDSFVLKKDKSGHNTIVNKIPKMPERLTKE</sequence>
<dbReference type="InterPro" id="IPR004843">
    <property type="entry name" value="Calcineurin-like_PHP"/>
</dbReference>